<keyword evidence="4" id="KW-1185">Reference proteome</keyword>
<proteinExistence type="predicted"/>
<evidence type="ECO:0000259" key="2">
    <source>
        <dbReference type="PROSITE" id="PS51272"/>
    </source>
</evidence>
<sequence>MKKKTYLAVLVTTIALAGQFTTWDKPSIANAELSEDMNKAVSTMNSTVQLSDISTHWAKGAIDKAVERGFAKGYPDGTFKPNSNVTRAEFIKMTVEALKISVDSTTTGGTWYDAYVNAAKKANLYVESDFNSGNLNSQMTRKEMARFSARAIGEKTTDDAKWMYLATKKGLISGLGAGKLGESDNTTRAQSVTIIDRILTVNAGGILPIDKYAVASAEVVWHGTNIFTVMPEVFTTSDESKKANVAELWKKEKMVINSKEGDYRGEVEYVIAIDLADPNDPNLKLVPPISSLKWQNNISSETTLEGIPVSKWKDSYLIYYKSKVTYKNNTINYAPRNYVPLNISGTYGDRNVYAKGTLNRLAPVFKDKPSDQPMYILPKQGWTQNANLSIAIYTPVYSNYYFINQPILSVTGPFFKN</sequence>
<accession>A0ABY1JUS2</accession>
<dbReference type="RefSeq" id="WP_068585597.1">
    <property type="nucleotide sequence ID" value="NZ_FTNK01000004.1"/>
</dbReference>
<evidence type="ECO:0000313" key="3">
    <source>
        <dbReference type="EMBL" id="SIQ81052.1"/>
    </source>
</evidence>
<keyword evidence="1" id="KW-0732">Signal</keyword>
<protein>
    <submittedName>
        <fullName evidence="3">S-layer homology domain-containing protein</fullName>
    </submittedName>
</protein>
<dbReference type="InterPro" id="IPR001119">
    <property type="entry name" value="SLH_dom"/>
</dbReference>
<dbReference type="InterPro" id="IPR051465">
    <property type="entry name" value="Cell_Envelope_Struct_Comp"/>
</dbReference>
<comment type="caution">
    <text evidence="3">The sequence shown here is derived from an EMBL/GenBank/DDBJ whole genome shotgun (WGS) entry which is preliminary data.</text>
</comment>
<organism evidence="3 4">
    <name type="scientific">Paenibacillus macquariensis</name>
    <dbReference type="NCBI Taxonomy" id="948756"/>
    <lineage>
        <taxon>Bacteria</taxon>
        <taxon>Bacillati</taxon>
        <taxon>Bacillota</taxon>
        <taxon>Bacilli</taxon>
        <taxon>Bacillales</taxon>
        <taxon>Paenibacillaceae</taxon>
        <taxon>Paenibacillus</taxon>
    </lineage>
</organism>
<dbReference type="PROSITE" id="PS51272">
    <property type="entry name" value="SLH"/>
    <property type="match status" value="1"/>
</dbReference>
<reference evidence="3 4" key="1">
    <citation type="submission" date="2017-01" db="EMBL/GenBank/DDBJ databases">
        <authorList>
            <person name="Varghese N."/>
            <person name="Submissions S."/>
        </authorList>
    </citation>
    <scope>NUCLEOTIDE SEQUENCE [LARGE SCALE GENOMIC DNA]</scope>
    <source>
        <strain evidence="3 4">ATCC 23464</strain>
    </source>
</reference>
<gene>
    <name evidence="3" type="ORF">SAMN05421578_104157</name>
</gene>
<evidence type="ECO:0000256" key="1">
    <source>
        <dbReference type="SAM" id="SignalP"/>
    </source>
</evidence>
<evidence type="ECO:0000313" key="4">
    <source>
        <dbReference type="Proteomes" id="UP000186666"/>
    </source>
</evidence>
<dbReference type="Pfam" id="PF00395">
    <property type="entry name" value="SLH"/>
    <property type="match status" value="1"/>
</dbReference>
<feature type="domain" description="SLH" evidence="2">
    <location>
        <begin position="45"/>
        <end position="108"/>
    </location>
</feature>
<dbReference type="PANTHER" id="PTHR43308">
    <property type="entry name" value="OUTER MEMBRANE PROTEIN ALPHA-RELATED"/>
    <property type="match status" value="1"/>
</dbReference>
<name>A0ABY1JUS2_9BACL</name>
<feature type="signal peptide" evidence="1">
    <location>
        <begin position="1"/>
        <end position="17"/>
    </location>
</feature>
<feature type="chain" id="PRO_5046406368" evidence="1">
    <location>
        <begin position="18"/>
        <end position="417"/>
    </location>
</feature>
<dbReference type="PANTHER" id="PTHR43308:SF5">
    <property type="entry name" value="S-LAYER PROTEIN _ PEPTIDOGLYCAN ENDO-BETA-N-ACETYLGLUCOSAMINIDASE"/>
    <property type="match status" value="1"/>
</dbReference>
<dbReference type="Proteomes" id="UP000186666">
    <property type="component" value="Unassembled WGS sequence"/>
</dbReference>
<dbReference type="EMBL" id="FTNK01000004">
    <property type="protein sequence ID" value="SIQ81052.1"/>
    <property type="molecule type" value="Genomic_DNA"/>
</dbReference>